<keyword evidence="3" id="KW-0812">Transmembrane</keyword>
<dbReference type="GO" id="GO:0016020">
    <property type="term" value="C:membrane"/>
    <property type="evidence" value="ECO:0007669"/>
    <property type="project" value="UniProtKB-SubCell"/>
</dbReference>
<keyword evidence="6" id="KW-0472">Membrane</keyword>
<dbReference type="SUPFAM" id="SSF69322">
    <property type="entry name" value="Tricorn protease domain 2"/>
    <property type="match status" value="1"/>
</dbReference>
<evidence type="ECO:0000256" key="11">
    <source>
        <dbReference type="ARBA" id="ARBA00048679"/>
    </source>
</evidence>
<keyword evidence="13" id="KW-1185">Reference proteome</keyword>
<evidence type="ECO:0000256" key="7">
    <source>
        <dbReference type="ARBA" id="ARBA00023157"/>
    </source>
</evidence>
<evidence type="ECO:0000256" key="6">
    <source>
        <dbReference type="ARBA" id="ARBA00023136"/>
    </source>
</evidence>
<dbReference type="KEGG" id="tig:THII_1422"/>
<name>A0A090AF94_9GAMM</name>
<dbReference type="InterPro" id="IPR009091">
    <property type="entry name" value="RCC1/BLIP-II"/>
</dbReference>
<organism evidence="12 13">
    <name type="scientific">Thioploca ingrica</name>
    <dbReference type="NCBI Taxonomy" id="40754"/>
    <lineage>
        <taxon>Bacteria</taxon>
        <taxon>Pseudomonadati</taxon>
        <taxon>Pseudomonadota</taxon>
        <taxon>Gammaproteobacteria</taxon>
        <taxon>Thiotrichales</taxon>
        <taxon>Thiotrichaceae</taxon>
        <taxon>Thioploca</taxon>
    </lineage>
</organism>
<reference evidence="12 13" key="1">
    <citation type="journal article" date="2014" name="ISME J.">
        <title>Ecophysiology of Thioploca ingrica as revealed by the complete genome sequence supplemented with proteomic evidence.</title>
        <authorList>
            <person name="Kojima H."/>
            <person name="Ogura Y."/>
            <person name="Yamamoto N."/>
            <person name="Togashi T."/>
            <person name="Mori H."/>
            <person name="Watanabe T."/>
            <person name="Nemoto F."/>
            <person name="Kurokawa K."/>
            <person name="Hayashi T."/>
            <person name="Fukui M."/>
        </authorList>
    </citation>
    <scope>NUCLEOTIDE SEQUENCE [LARGE SCALE GENOMIC DNA]</scope>
</reference>
<evidence type="ECO:0000313" key="13">
    <source>
        <dbReference type="Proteomes" id="UP000031623"/>
    </source>
</evidence>
<evidence type="ECO:0000256" key="3">
    <source>
        <dbReference type="ARBA" id="ARBA00022692"/>
    </source>
</evidence>
<comment type="subcellular location">
    <subcellularLocation>
        <location evidence="1">Membrane</location>
        <topology evidence="1">Single-pass type I membrane protein</topology>
    </subcellularLocation>
</comment>
<dbReference type="HOGENOM" id="CLU_479752_0_0_6"/>
<dbReference type="STRING" id="40754.THII_1422"/>
<evidence type="ECO:0000256" key="5">
    <source>
        <dbReference type="ARBA" id="ARBA00022989"/>
    </source>
</evidence>
<evidence type="ECO:0000256" key="1">
    <source>
        <dbReference type="ARBA" id="ARBA00004479"/>
    </source>
</evidence>
<evidence type="ECO:0000256" key="9">
    <source>
        <dbReference type="ARBA" id="ARBA00023180"/>
    </source>
</evidence>
<dbReference type="Proteomes" id="UP000031623">
    <property type="component" value="Chromosome"/>
</dbReference>
<keyword evidence="9" id="KW-0325">Glycoprotein</keyword>
<proteinExistence type="predicted"/>
<evidence type="ECO:0000256" key="2">
    <source>
        <dbReference type="ARBA" id="ARBA00012513"/>
    </source>
</evidence>
<evidence type="ECO:0000256" key="10">
    <source>
        <dbReference type="ARBA" id="ARBA00047899"/>
    </source>
</evidence>
<dbReference type="EC" id="2.7.11.1" evidence="2"/>
<keyword evidence="4" id="KW-0732">Signal</keyword>
<dbReference type="EMBL" id="AP014633">
    <property type="protein sequence ID" value="BAP55719.1"/>
    <property type="molecule type" value="Genomic_DNA"/>
</dbReference>
<accession>A0A090AF94</accession>
<dbReference type="GO" id="GO:0004674">
    <property type="term" value="F:protein serine/threonine kinase activity"/>
    <property type="evidence" value="ECO:0007669"/>
    <property type="project" value="UniProtKB-KW"/>
</dbReference>
<keyword evidence="5" id="KW-1133">Transmembrane helix</keyword>
<keyword evidence="7" id="KW-1015">Disulfide bond</keyword>
<dbReference type="Gene3D" id="2.115.10.10">
    <property type="entry name" value="Tachylectin 2"/>
    <property type="match status" value="1"/>
</dbReference>
<dbReference type="AlphaFoldDB" id="A0A090AF94"/>
<comment type="catalytic activity">
    <reaction evidence="10">
        <text>L-threonyl-[protein] + ATP = O-phospho-L-threonyl-[protein] + ADP + H(+)</text>
        <dbReference type="Rhea" id="RHEA:46608"/>
        <dbReference type="Rhea" id="RHEA-COMP:11060"/>
        <dbReference type="Rhea" id="RHEA-COMP:11605"/>
        <dbReference type="ChEBI" id="CHEBI:15378"/>
        <dbReference type="ChEBI" id="CHEBI:30013"/>
        <dbReference type="ChEBI" id="CHEBI:30616"/>
        <dbReference type="ChEBI" id="CHEBI:61977"/>
        <dbReference type="ChEBI" id="CHEBI:456216"/>
        <dbReference type="EC" id="2.7.11.1"/>
    </reaction>
</comment>
<evidence type="ECO:0000256" key="4">
    <source>
        <dbReference type="ARBA" id="ARBA00022729"/>
    </source>
</evidence>
<comment type="catalytic activity">
    <reaction evidence="11">
        <text>L-seryl-[protein] + ATP = O-phospho-L-seryl-[protein] + ADP + H(+)</text>
        <dbReference type="Rhea" id="RHEA:17989"/>
        <dbReference type="Rhea" id="RHEA-COMP:9863"/>
        <dbReference type="Rhea" id="RHEA-COMP:11604"/>
        <dbReference type="ChEBI" id="CHEBI:15378"/>
        <dbReference type="ChEBI" id="CHEBI:29999"/>
        <dbReference type="ChEBI" id="CHEBI:30616"/>
        <dbReference type="ChEBI" id="CHEBI:83421"/>
        <dbReference type="ChEBI" id="CHEBI:456216"/>
        <dbReference type="EC" id="2.7.11.1"/>
    </reaction>
</comment>
<keyword evidence="8" id="KW-0675">Receptor</keyword>
<dbReference type="PANTHER" id="PTHR47460:SF1">
    <property type="entry name" value="SERINE_THREONINE-PROTEIN KINASE-LIKE PROTEIN ACR4"/>
    <property type="match status" value="1"/>
</dbReference>
<protein>
    <recommendedName>
        <fullName evidence="2">non-specific serine/threonine protein kinase</fullName>
        <ecNumber evidence="2">2.7.11.1</ecNumber>
    </recommendedName>
</protein>
<evidence type="ECO:0000313" key="12">
    <source>
        <dbReference type="EMBL" id="BAP55719.1"/>
    </source>
</evidence>
<evidence type="ECO:0000256" key="8">
    <source>
        <dbReference type="ARBA" id="ARBA00023170"/>
    </source>
</evidence>
<sequence length="587" mass="64169">MLVINFLALSYSFIATIETCAARADKLTERLGKHACVIQADNTVICWGIHGNDQAMPPSGIFLQISLGGEHTCGIRADKTVTCWGLNDEGQATPPTGTFLQVDAGLWHTCGIRTDNTVACWGSNNPYWAKDDPYLTQWKDVKTLGQAESPKGTFLQVSAGGRHTCGLRTDHTVACWGSHLSDPIILAGLLGNSQSTPLSGEFTQITAGFEHTCGIRPDQTMECWGGFGQVQSPEKTSYLQIYEMGYSNCGIKPDHTAICFGGQDLSGSETLRIPNSTCSCSYINSKGKPQSNNCACTTSSNYTFSRLLPRSGSACGVRSDNTLVCWGYADRGQTFPPEGLIAKSADKSTCLVYGVHNDKDKTQLFIVNVNAGPIEVYPRSNLDKNYHIEALDIAPVSNRIYAASAEGNLYEVRNGAQALFDIGTSGFENIKALAFHPDGSLWGWAQDVGLFRITPDEKGELDLPGTVIIPYDKEIKIEDITWNTAGNLLYGIENLEQGNKLWVYNQDNHEVSWVCGELMDSLKNAVNALEMISNDALIFTFEKNEKLAFGIIDLPTCQITTEGEINTPYYQVKGVAWPDCSYRDVVE</sequence>
<dbReference type="SUPFAM" id="SSF50985">
    <property type="entry name" value="RCC1/BLIP-II"/>
    <property type="match status" value="1"/>
</dbReference>
<dbReference type="PANTHER" id="PTHR47460">
    <property type="entry name" value="SERINE/THREONINE-PROTEIN KINASE-LIKE PROTEIN ACR4"/>
    <property type="match status" value="1"/>
</dbReference>
<dbReference type="Gene3D" id="2.130.10.30">
    <property type="entry name" value="Regulator of chromosome condensation 1/beta-lactamase-inhibitor protein II"/>
    <property type="match status" value="1"/>
</dbReference>
<dbReference type="Pfam" id="PF13540">
    <property type="entry name" value="RCC1_2"/>
    <property type="match status" value="3"/>
</dbReference>
<gene>
    <name evidence="12" type="ORF">THII_1422</name>
</gene>